<evidence type="ECO:0000313" key="6">
    <source>
        <dbReference type="EMBL" id="PHI29632.1"/>
    </source>
</evidence>
<dbReference type="GO" id="GO:0005737">
    <property type="term" value="C:cytoplasm"/>
    <property type="evidence" value="ECO:0007669"/>
    <property type="project" value="UniProtKB-SubCell"/>
</dbReference>
<dbReference type="Gene3D" id="1.10.3900.10">
    <property type="entry name" value="YacF-like"/>
    <property type="match status" value="1"/>
</dbReference>
<dbReference type="Proteomes" id="UP000224974">
    <property type="component" value="Unassembled WGS sequence"/>
</dbReference>
<dbReference type="SUPFAM" id="SSF160950">
    <property type="entry name" value="YacF-like"/>
    <property type="match status" value="1"/>
</dbReference>
<dbReference type="NCBIfam" id="NF003653">
    <property type="entry name" value="PRK05287.1-1"/>
    <property type="match status" value="1"/>
</dbReference>
<evidence type="ECO:0000313" key="9">
    <source>
        <dbReference type="Proteomes" id="UP000373449"/>
    </source>
</evidence>
<dbReference type="GO" id="GO:0000917">
    <property type="term" value="P:division septum assembly"/>
    <property type="evidence" value="ECO:0007669"/>
    <property type="project" value="UniProtKB-KW"/>
</dbReference>
<gene>
    <name evidence="5" type="primary">zapD</name>
    <name evidence="6" type="ORF">CRN84_09955</name>
    <name evidence="7" type="ORF">NCTC12282_02908</name>
</gene>
<dbReference type="Proteomes" id="UP000373449">
    <property type="component" value="Unassembled WGS sequence"/>
</dbReference>
<reference evidence="8" key="1">
    <citation type="submission" date="2017-09" db="EMBL/GenBank/DDBJ databases">
        <title>FDA dAtabase for Regulatory Grade micrObial Sequences (FDA-ARGOS): Supporting development and validation of Infectious Disease Dx tests.</title>
        <authorList>
            <person name="Minogue T."/>
            <person name="Wolcott M."/>
            <person name="Wasieloski L."/>
            <person name="Aguilar W."/>
            <person name="Moore D."/>
            <person name="Tallon L."/>
            <person name="Sadzewicz L."/>
            <person name="Ott S."/>
            <person name="Zhao X."/>
            <person name="Nagaraj S."/>
            <person name="Vavikolanu K."/>
            <person name="Aluvathingal J."/>
            <person name="Nadendla S."/>
            <person name="Sichtig H."/>
        </authorList>
    </citation>
    <scope>NUCLEOTIDE SEQUENCE [LARGE SCALE GENOMIC DNA]</scope>
    <source>
        <strain evidence="8">FDAARGOS_387</strain>
    </source>
</reference>
<dbReference type="FunFam" id="2.60.440.10:FF:000001">
    <property type="entry name" value="Cell division protein ZapD"/>
    <property type="match status" value="1"/>
</dbReference>
<evidence type="ECO:0000313" key="8">
    <source>
        <dbReference type="Proteomes" id="UP000224974"/>
    </source>
</evidence>
<dbReference type="AlphaFoldDB" id="A0A2C6DMS6"/>
<comment type="function">
    <text evidence="5">Cell division factor that enhances FtsZ-ring assembly. Directly interacts with FtsZ and promotes bundling of FtsZ protofilaments, with a reduction in FtsZ GTPase activity.</text>
</comment>
<protein>
    <recommendedName>
        <fullName evidence="5">Cell division protein ZapD</fullName>
    </recommendedName>
    <alternativeName>
        <fullName evidence="5">Z ring-associated protein D</fullName>
    </alternativeName>
</protein>
<dbReference type="RefSeq" id="WP_029093136.1">
    <property type="nucleotide sequence ID" value="NZ_BRLG01000002.1"/>
</dbReference>
<dbReference type="PANTHER" id="PTHR39455">
    <property type="entry name" value="CELL DIVISION PROTEIN ZAPD"/>
    <property type="match status" value="1"/>
</dbReference>
<keyword evidence="1 5" id="KW-0963">Cytoplasm</keyword>
<keyword evidence="8" id="KW-1185">Reference proteome</keyword>
<comment type="subunit">
    <text evidence="5">Interacts with FtsZ.</text>
</comment>
<dbReference type="PANTHER" id="PTHR39455:SF1">
    <property type="entry name" value="CELL DIVISION PROTEIN ZAPD"/>
    <property type="match status" value="1"/>
</dbReference>
<reference evidence="7 9" key="3">
    <citation type="submission" date="2019-03" db="EMBL/GenBank/DDBJ databases">
        <authorList>
            <consortium name="Pathogen Informatics"/>
        </authorList>
    </citation>
    <scope>NUCLEOTIDE SEQUENCE [LARGE SCALE GENOMIC DNA]</scope>
    <source>
        <strain evidence="7 9">NCTC12282</strain>
    </source>
</reference>
<evidence type="ECO:0000256" key="2">
    <source>
        <dbReference type="ARBA" id="ARBA00022618"/>
    </source>
</evidence>
<accession>A0A2C6DMS6</accession>
<organism evidence="6 8">
    <name type="scientific">Budvicia aquatica</name>
    <dbReference type="NCBI Taxonomy" id="82979"/>
    <lineage>
        <taxon>Bacteria</taxon>
        <taxon>Pseudomonadati</taxon>
        <taxon>Pseudomonadota</taxon>
        <taxon>Gammaproteobacteria</taxon>
        <taxon>Enterobacterales</taxon>
        <taxon>Budviciaceae</taxon>
        <taxon>Budvicia</taxon>
    </lineage>
</organism>
<reference evidence="6" key="2">
    <citation type="submission" date="2017-09" db="EMBL/GenBank/DDBJ databases">
        <title>FDA dAtabase for Regulatory Grade micrObial Sequences (FDA-ARGOS): Supporting development and validation of Infectious Disease Dx tests.</title>
        <authorList>
            <person name="Minogue T."/>
            <person name="Wolcott M."/>
            <person name="Wasieloski L."/>
            <person name="Aguilar W."/>
            <person name="Moore D."/>
            <person name="Tallon L.J."/>
            <person name="Sadzewicz L."/>
            <person name="Ott S."/>
            <person name="Zhao X."/>
            <person name="Nagaraj S."/>
            <person name="Vavikolanu K."/>
            <person name="Aluvathingal J."/>
            <person name="Nadendla S."/>
            <person name="Sichtig H."/>
        </authorList>
    </citation>
    <scope>NUCLEOTIDE SEQUENCE</scope>
    <source>
        <strain evidence="6">FDAARGOS_387</strain>
    </source>
</reference>
<evidence type="ECO:0000256" key="3">
    <source>
        <dbReference type="ARBA" id="ARBA00023210"/>
    </source>
</evidence>
<dbReference type="EMBL" id="PDDX01000001">
    <property type="protein sequence ID" value="PHI29632.1"/>
    <property type="molecule type" value="Genomic_DNA"/>
</dbReference>
<evidence type="ECO:0000256" key="4">
    <source>
        <dbReference type="ARBA" id="ARBA00023306"/>
    </source>
</evidence>
<evidence type="ECO:0000313" key="7">
    <source>
        <dbReference type="EMBL" id="VFS47995.1"/>
    </source>
</evidence>
<keyword evidence="4 5" id="KW-0131">Cell cycle</keyword>
<dbReference type="NCBIfam" id="NF003655">
    <property type="entry name" value="PRK05287.1-3"/>
    <property type="match status" value="1"/>
</dbReference>
<dbReference type="EMBL" id="CAADJA010000002">
    <property type="protein sequence ID" value="VFS47995.1"/>
    <property type="molecule type" value="Genomic_DNA"/>
</dbReference>
<evidence type="ECO:0000256" key="1">
    <source>
        <dbReference type="ARBA" id="ARBA00022490"/>
    </source>
</evidence>
<keyword evidence="3 5" id="KW-0717">Septation</keyword>
<comment type="similarity">
    <text evidence="5">Belongs to the ZapD family.</text>
</comment>
<name>A0A2C6DMS6_9GAMM</name>
<dbReference type="InterPro" id="IPR009777">
    <property type="entry name" value="ZapD"/>
</dbReference>
<dbReference type="Gene3D" id="2.60.440.10">
    <property type="entry name" value="YacF-like domains"/>
    <property type="match status" value="1"/>
</dbReference>
<dbReference type="HAMAP" id="MF_01092">
    <property type="entry name" value="ZapD"/>
    <property type="match status" value="1"/>
</dbReference>
<dbReference type="GO" id="GO:0032153">
    <property type="term" value="C:cell division site"/>
    <property type="evidence" value="ECO:0007669"/>
    <property type="project" value="TreeGrafter"/>
</dbReference>
<dbReference type="InterPro" id="IPR036268">
    <property type="entry name" value="ZapD_sf"/>
</dbReference>
<comment type="subcellular location">
    <subcellularLocation>
        <location evidence="5">Cytoplasm</location>
    </subcellularLocation>
    <text evidence="5">Localizes to mid-cell in an FtsZ-dependent manner.</text>
</comment>
<sequence length="250" mass="28906">MSDLSQNILFEHPLNEKARTWLRLEFLLQQLQHNRSLTNLTNTLGFFRTVSELLDIIDRGDVRTELIKELERQQQKLLAWIDVPGVDVERLNALRHSMKDQSSILLAAPRLGQSLKEDRLISMVRQRLSIPGGCCSFDLPILHMWLHNPKLVRDEQVSEWIGTMMPLNNALNTCLSLIRQSGNYQKQTSANGFYQDNAEDSDILRIRVDSAYQLYPQVSGHKTRFAIRFMPFDSEQGETPDRFTFEIACC</sequence>
<dbReference type="STRING" id="1111728.GCA_000427805_00532"/>
<keyword evidence="2 5" id="KW-0132">Cell division</keyword>
<dbReference type="InterPro" id="IPR027462">
    <property type="entry name" value="ZapD_C"/>
</dbReference>
<dbReference type="GO" id="GO:0043093">
    <property type="term" value="P:FtsZ-dependent cytokinesis"/>
    <property type="evidence" value="ECO:0007669"/>
    <property type="project" value="UniProtKB-UniRule"/>
</dbReference>
<dbReference type="Pfam" id="PF07072">
    <property type="entry name" value="ZapD"/>
    <property type="match status" value="1"/>
</dbReference>
<dbReference type="OrthoDB" id="5294622at2"/>
<evidence type="ECO:0000256" key="5">
    <source>
        <dbReference type="HAMAP-Rule" id="MF_01092"/>
    </source>
</evidence>
<proteinExistence type="inferred from homology"/>